<dbReference type="EMBL" id="CP034161">
    <property type="protein sequence ID" value="AZI41133.1"/>
    <property type="molecule type" value="Genomic_DNA"/>
</dbReference>
<protein>
    <recommendedName>
        <fullName evidence="8">TDP-N-acetylfucosamine:lipid II N-acetylfucosaminyltransferase</fullName>
    </recommendedName>
</protein>
<evidence type="ECO:0000256" key="1">
    <source>
        <dbReference type="ARBA" id="ARBA00022475"/>
    </source>
</evidence>
<proteinExistence type="predicted"/>
<name>A0A3G8Y890_9FLAO</name>
<dbReference type="InterPro" id="IPR009993">
    <property type="entry name" value="WecF"/>
</dbReference>
<dbReference type="Pfam" id="PF07429">
    <property type="entry name" value="Glyco_transf_56"/>
    <property type="match status" value="1"/>
</dbReference>
<organism evidence="6 7">
    <name type="scientific">Epilithonimonas vandammei</name>
    <dbReference type="NCBI Taxonomy" id="2487072"/>
    <lineage>
        <taxon>Bacteria</taxon>
        <taxon>Pseudomonadati</taxon>
        <taxon>Bacteroidota</taxon>
        <taxon>Flavobacteriia</taxon>
        <taxon>Flavobacteriales</taxon>
        <taxon>Weeksellaceae</taxon>
        <taxon>Chryseobacterium group</taxon>
        <taxon>Epilithonimonas</taxon>
    </lineage>
</organism>
<evidence type="ECO:0008006" key="8">
    <source>
        <dbReference type="Google" id="ProtNLM"/>
    </source>
</evidence>
<dbReference type="Proteomes" id="UP000281810">
    <property type="component" value="Chromosome"/>
</dbReference>
<dbReference type="GO" id="GO:0009246">
    <property type="term" value="P:enterobacterial common antigen biosynthetic process"/>
    <property type="evidence" value="ECO:0007669"/>
    <property type="project" value="InterPro"/>
</dbReference>
<keyword evidence="7" id="KW-1185">Reference proteome</keyword>
<keyword evidence="2" id="KW-0997">Cell inner membrane</keyword>
<dbReference type="GO" id="GO:0008417">
    <property type="term" value="F:fucosyltransferase activity"/>
    <property type="evidence" value="ECO:0007669"/>
    <property type="project" value="InterPro"/>
</dbReference>
<keyword evidence="3" id="KW-0328">Glycosyltransferase</keyword>
<evidence type="ECO:0000256" key="5">
    <source>
        <dbReference type="ARBA" id="ARBA00023136"/>
    </source>
</evidence>
<dbReference type="RefSeq" id="WP_124804002.1">
    <property type="nucleotide sequence ID" value="NZ_CP034161.1"/>
</dbReference>
<keyword evidence="5" id="KW-0472">Membrane</keyword>
<reference evidence="7" key="1">
    <citation type="submission" date="2018-11" db="EMBL/GenBank/DDBJ databases">
        <title>Proposal to divide the Flavobacteriaceae and reorganize its genera based on Amino Acid Identity values calculated from whole genome sequences.</title>
        <authorList>
            <person name="Nicholson A.C."/>
            <person name="Gulvik C.A."/>
            <person name="Whitney A.M."/>
            <person name="Humrighouse B.W."/>
            <person name="Bell M."/>
            <person name="Holmes B."/>
            <person name="Steigerwalt A.B."/>
            <person name="Villarma A."/>
            <person name="Sheth M."/>
            <person name="Batra D."/>
            <person name="Pryor J."/>
            <person name="Bernardet J.-F."/>
            <person name="Hugo C."/>
            <person name="Kampfer P."/>
            <person name="Newman J.D."/>
            <person name="McQuiston J.R."/>
        </authorList>
    </citation>
    <scope>NUCLEOTIDE SEQUENCE [LARGE SCALE GENOMIC DNA]</scope>
    <source>
        <strain evidence="7">F5649</strain>
    </source>
</reference>
<evidence type="ECO:0000256" key="3">
    <source>
        <dbReference type="ARBA" id="ARBA00022676"/>
    </source>
</evidence>
<evidence type="ECO:0000256" key="2">
    <source>
        <dbReference type="ARBA" id="ARBA00022519"/>
    </source>
</evidence>
<evidence type="ECO:0000313" key="7">
    <source>
        <dbReference type="Proteomes" id="UP000281810"/>
    </source>
</evidence>
<keyword evidence="1" id="KW-1003">Cell membrane</keyword>
<sequence>MKRIIHFANDEKFIDKAYDEFQQFDSEVESHFTIFSGNSQLKHIHFNCTIVKENYFKESGVEDYLNSYDLIIIHFLDSRYFDLLRNKKVKTKILWIGWGGDYYWLINTLNNFSIYKELTKAQLGIKDNFLLKVVKKLKNREKVRLLNRINYFSPVLEEDFLLIKKNYKNFKPAYLAWNYGNLEDHYESNLPINGNSILLGNSATATNNHYDVLQIVDQLNLSNEKIYIPLSYGEKGYKDRLKNYLLKAGNNDKKMILLEDFLTLNEYNQILSQCPNVFMGHIRQQALGNIISLIYMGAKLFFFKESIVYQYLINKGLVVYSFDELLENKKLLQELLLPETVHKNREILIQLWGREINKEYTERIIRLK</sequence>
<dbReference type="OrthoDB" id="1083028at2"/>
<accession>A0A3G8Y890</accession>
<keyword evidence="4" id="KW-0808">Transferase</keyword>
<gene>
    <name evidence="6" type="ORF">EIB74_14745</name>
</gene>
<evidence type="ECO:0000313" key="6">
    <source>
        <dbReference type="EMBL" id="AZI41133.1"/>
    </source>
</evidence>
<evidence type="ECO:0000256" key="4">
    <source>
        <dbReference type="ARBA" id="ARBA00022679"/>
    </source>
</evidence>
<dbReference type="AlphaFoldDB" id="A0A3G8Y890"/>